<dbReference type="PROSITE" id="PS50994">
    <property type="entry name" value="INTEGRASE"/>
    <property type="match status" value="1"/>
</dbReference>
<dbReference type="InterPro" id="IPR050951">
    <property type="entry name" value="Retrovirus_Pol_polyprotein"/>
</dbReference>
<feature type="domain" description="Integrase catalytic" evidence="1">
    <location>
        <begin position="500"/>
        <end position="676"/>
    </location>
</feature>
<dbReference type="OrthoDB" id="5982845at2759"/>
<evidence type="ECO:0000259" key="1">
    <source>
        <dbReference type="PROSITE" id="PS50994"/>
    </source>
</evidence>
<name>C5L2P6_PERM5</name>
<dbReference type="GO" id="GO:0003676">
    <property type="term" value="F:nucleic acid binding"/>
    <property type="evidence" value="ECO:0007669"/>
    <property type="project" value="InterPro"/>
</dbReference>
<dbReference type="InParanoid" id="C5L2P6"/>
<dbReference type="SUPFAM" id="SSF56672">
    <property type="entry name" value="DNA/RNA polymerases"/>
    <property type="match status" value="1"/>
</dbReference>
<dbReference type="GeneID" id="9064870"/>
<organism evidence="3">
    <name type="scientific">Perkinsus marinus (strain ATCC 50983 / TXsc)</name>
    <dbReference type="NCBI Taxonomy" id="423536"/>
    <lineage>
        <taxon>Eukaryota</taxon>
        <taxon>Sar</taxon>
        <taxon>Alveolata</taxon>
        <taxon>Perkinsozoa</taxon>
        <taxon>Perkinsea</taxon>
        <taxon>Perkinsida</taxon>
        <taxon>Perkinsidae</taxon>
        <taxon>Perkinsus</taxon>
    </lineage>
</organism>
<dbReference type="RefSeq" id="XP_002777145.1">
    <property type="nucleotide sequence ID" value="XM_002777099.1"/>
</dbReference>
<dbReference type="InterPro" id="IPR012337">
    <property type="entry name" value="RNaseH-like_sf"/>
</dbReference>
<keyword evidence="3" id="KW-1185">Reference proteome</keyword>
<dbReference type="InterPro" id="IPR036397">
    <property type="entry name" value="RNaseH_sf"/>
</dbReference>
<reference evidence="2 3" key="1">
    <citation type="submission" date="2008-07" db="EMBL/GenBank/DDBJ databases">
        <authorList>
            <person name="El-Sayed N."/>
            <person name="Caler E."/>
            <person name="Inman J."/>
            <person name="Amedeo P."/>
            <person name="Hass B."/>
            <person name="Wortman J."/>
        </authorList>
    </citation>
    <scope>NUCLEOTIDE SEQUENCE [LARGE SCALE GENOMIC DNA]</scope>
    <source>
        <strain evidence="3">ATCC 50983 / TXsc</strain>
    </source>
</reference>
<dbReference type="SUPFAM" id="SSF53098">
    <property type="entry name" value="Ribonuclease H-like"/>
    <property type="match status" value="1"/>
</dbReference>
<evidence type="ECO:0000313" key="2">
    <source>
        <dbReference type="EMBL" id="EER08961.1"/>
    </source>
</evidence>
<dbReference type="Gene3D" id="1.10.340.70">
    <property type="match status" value="1"/>
</dbReference>
<dbReference type="PANTHER" id="PTHR37984:SF5">
    <property type="entry name" value="PROTEIN NYNRIN-LIKE"/>
    <property type="match status" value="1"/>
</dbReference>
<dbReference type="AlphaFoldDB" id="C5L2P6"/>
<proteinExistence type="predicted"/>
<dbReference type="EMBL" id="GG678662">
    <property type="protein sequence ID" value="EER08961.1"/>
    <property type="molecule type" value="Genomic_DNA"/>
</dbReference>
<sequence length="918" mass="103069">MALTGNPPPDQLLPEERYQYLPNLIILCYYDDIAIASKDEKLVRVVWNLLDRIGERLGITFPAEKSSWLTSSTSTTTSHLGLSWFFEADRLRASCAIPDLNCLDTALDGAVTKRGLFSLCGKFTDPLSLHPERDLLVDSIRSWSGRFGHATDRASWDSELRINRRDREKLKRLLSNIKELSTQCKHQSWAGYKHIIVTSDASATGYGWSVMATSCSTANTTNIPVVEKSKRFPDALKWHCNRLEMFAIVDAAKRLLRLVEIGLQADQIIFLSDNSSAVSGCRSKQPRLGSYDKLALQRLTQQFTDIERLLRGRNITVSITHLAGNSNTRADFLSRLPGSLDLPTGAPQNGSVFVLVGSADPLHDRGSLDGPLYDHSFLEQCSNALRYDATTWRGIELRRLVNSQDDNTEKKVKTNLFSVSDLGNVYFVDTNGTHRLYVPHEPTVERHSTLRWKLLLKAHWPHCPLQNMKNRLREQCWWPKMKSDINKLYQNCFSCRRELLRLVPLGGQRSRQLSKRFDTLVIDFCGPFSDITVDGITSPHIIILIDSFTTWLELRLVEGPTARAAAKSVIEWSLRFGSPLYLVSDRGLAFTAELTKLVNKALCIDSVLSGGYHPTPQGQAEKAVSLVKSSLRKLCAHVPMQLALQNLQWICRFHNTAPRSYGDEDITPEDLVYGGRSRDALQALLEADCSRSSAHDGDSASYLRQLQDEVTSLNTAWRTILSEGRALNLSGNYRLEPSVVQGERVFRIIVDGLGKRRILGPYTVHELRGEDSSMAILSIRGEVLPNPVPLWQLFHAPNDDIIKAYGTLGIPELDDLLAKSCESLAPEDLICFRNPGEDIEGIISIDLGRIQHNNIDNKELKIRRLVMDADGIWYDTTDNFVYISYSDVCCTGPKVSLDPTGRISRSLHALLQRIGVEI</sequence>
<protein>
    <submittedName>
        <fullName evidence="2">Gag/pol/env polyprotein, putative</fullName>
    </submittedName>
</protein>
<dbReference type="InterPro" id="IPR041588">
    <property type="entry name" value="Integrase_H2C2"/>
</dbReference>
<evidence type="ECO:0000313" key="3">
    <source>
        <dbReference type="Proteomes" id="UP000007800"/>
    </source>
</evidence>
<dbReference type="Proteomes" id="UP000007800">
    <property type="component" value="Unassembled WGS sequence"/>
</dbReference>
<dbReference type="GO" id="GO:0015074">
    <property type="term" value="P:DNA integration"/>
    <property type="evidence" value="ECO:0007669"/>
    <property type="project" value="InterPro"/>
</dbReference>
<gene>
    <name evidence="2" type="ORF">Pmar_PMAR009952</name>
</gene>
<dbReference type="Pfam" id="PF17921">
    <property type="entry name" value="Integrase_H2C2"/>
    <property type="match status" value="1"/>
</dbReference>
<dbReference type="InterPro" id="IPR001584">
    <property type="entry name" value="Integrase_cat-core"/>
</dbReference>
<accession>C5L2P6</accession>
<dbReference type="InterPro" id="IPR043502">
    <property type="entry name" value="DNA/RNA_pol_sf"/>
</dbReference>
<dbReference type="PANTHER" id="PTHR37984">
    <property type="entry name" value="PROTEIN CBG26694"/>
    <property type="match status" value="1"/>
</dbReference>
<dbReference type="Gene3D" id="3.30.420.10">
    <property type="entry name" value="Ribonuclease H-like superfamily/Ribonuclease H"/>
    <property type="match status" value="1"/>
</dbReference>